<gene>
    <name evidence="3" type="ORF">FN846DRAFT_976473</name>
</gene>
<protein>
    <submittedName>
        <fullName evidence="3">Uncharacterized protein</fullName>
    </submittedName>
</protein>
<proteinExistence type="predicted"/>
<feature type="transmembrane region" description="Helical" evidence="1">
    <location>
        <begin position="43"/>
        <end position="64"/>
    </location>
</feature>
<reference evidence="3 4" key="1">
    <citation type="submission" date="2019-09" db="EMBL/GenBank/DDBJ databases">
        <title>Draft genome of the ectomycorrhizal ascomycete Sphaerosporella brunnea.</title>
        <authorList>
            <consortium name="DOE Joint Genome Institute"/>
            <person name="Benucci G.M."/>
            <person name="Marozzi G."/>
            <person name="Antonielli L."/>
            <person name="Sanchez S."/>
            <person name="Marco P."/>
            <person name="Wang X."/>
            <person name="Falini L.B."/>
            <person name="Barry K."/>
            <person name="Haridas S."/>
            <person name="Lipzen A."/>
            <person name="Labutti K."/>
            <person name="Grigoriev I.V."/>
            <person name="Murat C."/>
            <person name="Martin F."/>
            <person name="Albertini E."/>
            <person name="Donnini D."/>
            <person name="Bonito G."/>
        </authorList>
    </citation>
    <scope>NUCLEOTIDE SEQUENCE [LARGE SCALE GENOMIC DNA]</scope>
    <source>
        <strain evidence="3 4">Sb_GMNB300</strain>
    </source>
</reference>
<dbReference type="AlphaFoldDB" id="A0A5J5EGA5"/>
<comment type="caution">
    <text evidence="3">The sequence shown here is derived from an EMBL/GenBank/DDBJ whole genome shotgun (WGS) entry which is preliminary data.</text>
</comment>
<keyword evidence="1" id="KW-1133">Transmembrane helix</keyword>
<evidence type="ECO:0000313" key="3">
    <source>
        <dbReference type="EMBL" id="KAA8893979.1"/>
    </source>
</evidence>
<feature type="chain" id="PRO_5023908928" evidence="2">
    <location>
        <begin position="20"/>
        <end position="65"/>
    </location>
</feature>
<accession>A0A5J5EGA5</accession>
<organism evidence="3 4">
    <name type="scientific">Sphaerosporella brunnea</name>
    <dbReference type="NCBI Taxonomy" id="1250544"/>
    <lineage>
        <taxon>Eukaryota</taxon>
        <taxon>Fungi</taxon>
        <taxon>Dikarya</taxon>
        <taxon>Ascomycota</taxon>
        <taxon>Pezizomycotina</taxon>
        <taxon>Pezizomycetes</taxon>
        <taxon>Pezizales</taxon>
        <taxon>Pyronemataceae</taxon>
        <taxon>Sphaerosporella</taxon>
    </lineage>
</organism>
<keyword evidence="1" id="KW-0812">Transmembrane</keyword>
<keyword evidence="2" id="KW-0732">Signal</keyword>
<evidence type="ECO:0000256" key="1">
    <source>
        <dbReference type="SAM" id="Phobius"/>
    </source>
</evidence>
<dbReference type="EMBL" id="VXIS01000381">
    <property type="protein sequence ID" value="KAA8893979.1"/>
    <property type="molecule type" value="Genomic_DNA"/>
</dbReference>
<sequence>MQFKLVSLALAALVASAAAQNGTNGTNGTYPSASPSSVPDSAAFQNAVSGGLLGAAIAGVAALVL</sequence>
<keyword evidence="4" id="KW-1185">Reference proteome</keyword>
<dbReference type="Proteomes" id="UP000326924">
    <property type="component" value="Unassembled WGS sequence"/>
</dbReference>
<keyword evidence="1" id="KW-0472">Membrane</keyword>
<dbReference type="InParanoid" id="A0A5J5EGA5"/>
<feature type="signal peptide" evidence="2">
    <location>
        <begin position="1"/>
        <end position="19"/>
    </location>
</feature>
<name>A0A5J5EGA5_9PEZI</name>
<evidence type="ECO:0000256" key="2">
    <source>
        <dbReference type="SAM" id="SignalP"/>
    </source>
</evidence>
<evidence type="ECO:0000313" key="4">
    <source>
        <dbReference type="Proteomes" id="UP000326924"/>
    </source>
</evidence>